<gene>
    <name evidence="1" type="ORF">I7I51_02281</name>
</gene>
<sequence length="236" mass="26126">IDTRTGREKLRGAVSRRGWSVSDVSKPGMAVYTLCRIQISGDPIPRSDPSQIQGTNQIDPCAVADAVSVFCCCISAAPVARHNLYGPGNITEHRCIRCRQATGQWLTNEARVIAAATDTNIHRYILRIAVETLVDTSIYTSQHVEYAVRVHTFPYIFVSARQRSTLPPPQRFSSNSPISSTGLSFYLYPLLSLSPTVHPLVGFRIAHLIAESGVQVDLDLHDFSRKPPTKERINLI</sequence>
<feature type="non-terminal residue" evidence="1">
    <location>
        <position position="1"/>
    </location>
</feature>
<dbReference type="EMBL" id="CP069112">
    <property type="protein sequence ID" value="QSS62544.1"/>
    <property type="molecule type" value="Genomic_DNA"/>
</dbReference>
<dbReference type="Proteomes" id="UP000663671">
    <property type="component" value="Chromosome 7"/>
</dbReference>
<evidence type="ECO:0000313" key="2">
    <source>
        <dbReference type="Proteomes" id="UP000663671"/>
    </source>
</evidence>
<dbReference type="AlphaFoldDB" id="A0A8A1MD55"/>
<evidence type="ECO:0000313" key="1">
    <source>
        <dbReference type="EMBL" id="QSS62544.1"/>
    </source>
</evidence>
<name>A0A8A1MD55_AJECA</name>
<organism evidence="1 2">
    <name type="scientific">Ajellomyces capsulatus</name>
    <name type="common">Darling's disease fungus</name>
    <name type="synonym">Histoplasma capsulatum</name>
    <dbReference type="NCBI Taxonomy" id="5037"/>
    <lineage>
        <taxon>Eukaryota</taxon>
        <taxon>Fungi</taxon>
        <taxon>Dikarya</taxon>
        <taxon>Ascomycota</taxon>
        <taxon>Pezizomycotina</taxon>
        <taxon>Eurotiomycetes</taxon>
        <taxon>Eurotiomycetidae</taxon>
        <taxon>Onygenales</taxon>
        <taxon>Ajellomycetaceae</taxon>
        <taxon>Histoplasma</taxon>
    </lineage>
</organism>
<accession>A0A8A1MD55</accession>
<proteinExistence type="predicted"/>
<dbReference type="OrthoDB" id="10350725at2759"/>
<protein>
    <submittedName>
        <fullName evidence="1">Uncharacterized protein</fullName>
    </submittedName>
</protein>
<dbReference type="VEuPathDB" id="FungiDB:I7I51_02281"/>
<reference evidence="1" key="1">
    <citation type="submission" date="2021-01" db="EMBL/GenBank/DDBJ databases">
        <title>Chromosome-level genome assembly of a human fungal pathogen reveals clustering of transcriptionally co-regulated genes.</title>
        <authorList>
            <person name="Voorhies M."/>
            <person name="Cohen S."/>
            <person name="Shea T.P."/>
            <person name="Petrus S."/>
            <person name="Munoz J.F."/>
            <person name="Poplawski S."/>
            <person name="Goldman W.E."/>
            <person name="Michael T."/>
            <person name="Cuomo C.A."/>
            <person name="Sil A."/>
            <person name="Beyhan S."/>
        </authorList>
    </citation>
    <scope>NUCLEOTIDE SEQUENCE</scope>
    <source>
        <strain evidence="1">WU24</strain>
    </source>
</reference>